<feature type="region of interest" description="Disordered" evidence="1">
    <location>
        <begin position="199"/>
        <end position="230"/>
    </location>
</feature>
<dbReference type="OrthoDB" id="7617356at2759"/>
<reference evidence="2 3" key="1">
    <citation type="submission" date="2015-07" db="EMBL/GenBank/DDBJ databases">
        <title>The genome of Dufourea novaeangliae.</title>
        <authorList>
            <person name="Pan H."/>
            <person name="Kapheim K."/>
        </authorList>
    </citation>
    <scope>NUCLEOTIDE SEQUENCE [LARGE SCALE GENOMIC DNA]</scope>
    <source>
        <strain evidence="2">0120121106</strain>
        <tissue evidence="2">Whole body</tissue>
    </source>
</reference>
<sequence length="260" mass="29446">NPKKLCTIFHYYATNDDTNNAQAPRLLQHYSKEPSLFEAKSESKMLLTSLRSISSSPVIPRPSSSTEIEEPLAVLLPEAMHSSTFLKTGDVLPVVDITWTYSSYHHKAFETCLRNYYGVRYPPGEVVLNSMQLHLLDSRTTVEPYRSAVGLFDFVKESEPTLIGGVPRKLEIEYLNPLDHFVARQLPLCRPSTEERFTETTNVQHRPSEVDHAAAPSDNTARDPIRNVITGRDKNAGINRRFARKIEPFCKCNLSSARRV</sequence>
<gene>
    <name evidence="2" type="ORF">WN55_04951</name>
</gene>
<dbReference type="AlphaFoldDB" id="A0A154PNL2"/>
<dbReference type="Proteomes" id="UP000076502">
    <property type="component" value="Unassembled WGS sequence"/>
</dbReference>
<protein>
    <submittedName>
        <fullName evidence="2">Uncharacterized protein</fullName>
    </submittedName>
</protein>
<organism evidence="2 3">
    <name type="scientific">Dufourea novaeangliae</name>
    <name type="common">Sweat bee</name>
    <dbReference type="NCBI Taxonomy" id="178035"/>
    <lineage>
        <taxon>Eukaryota</taxon>
        <taxon>Metazoa</taxon>
        <taxon>Ecdysozoa</taxon>
        <taxon>Arthropoda</taxon>
        <taxon>Hexapoda</taxon>
        <taxon>Insecta</taxon>
        <taxon>Pterygota</taxon>
        <taxon>Neoptera</taxon>
        <taxon>Endopterygota</taxon>
        <taxon>Hymenoptera</taxon>
        <taxon>Apocrita</taxon>
        <taxon>Aculeata</taxon>
        <taxon>Apoidea</taxon>
        <taxon>Anthophila</taxon>
        <taxon>Halictidae</taxon>
        <taxon>Rophitinae</taxon>
        <taxon>Dufourea</taxon>
    </lineage>
</organism>
<keyword evidence="3" id="KW-1185">Reference proteome</keyword>
<evidence type="ECO:0000313" key="3">
    <source>
        <dbReference type="Proteomes" id="UP000076502"/>
    </source>
</evidence>
<evidence type="ECO:0000313" key="2">
    <source>
        <dbReference type="EMBL" id="KZC13054.1"/>
    </source>
</evidence>
<feature type="non-terminal residue" evidence="2">
    <location>
        <position position="1"/>
    </location>
</feature>
<feature type="compositionally biased region" description="Basic and acidic residues" evidence="1">
    <location>
        <begin position="220"/>
        <end position="230"/>
    </location>
</feature>
<evidence type="ECO:0000256" key="1">
    <source>
        <dbReference type="SAM" id="MobiDB-lite"/>
    </source>
</evidence>
<proteinExistence type="predicted"/>
<name>A0A154PNL2_DUFNO</name>
<dbReference type="EMBL" id="KQ434978">
    <property type="protein sequence ID" value="KZC13054.1"/>
    <property type="molecule type" value="Genomic_DNA"/>
</dbReference>
<accession>A0A154PNL2</accession>